<dbReference type="InterPro" id="IPR052956">
    <property type="entry name" value="Mesenchyme-surface_protein"/>
</dbReference>
<evidence type="ECO:0000259" key="5">
    <source>
        <dbReference type="Pfam" id="PF16656"/>
    </source>
</evidence>
<dbReference type="PANTHER" id="PTHR46928:SF1">
    <property type="entry name" value="MESENCHYME-SPECIFIC CELL SURFACE GLYCOPROTEIN"/>
    <property type="match status" value="1"/>
</dbReference>
<dbReference type="PANTHER" id="PTHR46928">
    <property type="entry name" value="MESENCHYME-SPECIFIC CELL SURFACE GLYCOPROTEIN"/>
    <property type="match status" value="1"/>
</dbReference>
<feature type="domain" description="Calcineurin-like phosphoesterase" evidence="4">
    <location>
        <begin position="142"/>
        <end position="426"/>
    </location>
</feature>
<dbReference type="SUPFAM" id="SSF56300">
    <property type="entry name" value="Metallo-dependent phosphatases"/>
    <property type="match status" value="1"/>
</dbReference>
<evidence type="ECO:0000259" key="4">
    <source>
        <dbReference type="Pfam" id="PF00149"/>
    </source>
</evidence>
<comment type="caution">
    <text evidence="7">The sequence shown here is derived from an EMBL/GenBank/DDBJ whole genome shotgun (WGS) entry which is preliminary data.</text>
</comment>
<name>A0A844E1M6_EUBRA</name>
<dbReference type="InterPro" id="IPR055188">
    <property type="entry name" value="Choice_anch_I"/>
</dbReference>
<dbReference type="InterPro" id="IPR008963">
    <property type="entry name" value="Purple_acid_Pase-like_N"/>
</dbReference>
<dbReference type="InterPro" id="IPR048713">
    <property type="entry name" value="Choline_bind_rpt"/>
</dbReference>
<accession>A0A844E1M6</accession>
<protein>
    <recommendedName>
        <fullName evidence="9">Calcineurin-like phosphoesterase</fullName>
    </recommendedName>
</protein>
<dbReference type="InterPro" id="IPR004843">
    <property type="entry name" value="Calcineurin-like_PHP"/>
</dbReference>
<evidence type="ECO:0000256" key="3">
    <source>
        <dbReference type="SAM" id="SignalP"/>
    </source>
</evidence>
<proteinExistence type="predicted"/>
<dbReference type="InterPro" id="IPR015914">
    <property type="entry name" value="PAPs_N"/>
</dbReference>
<evidence type="ECO:0000256" key="1">
    <source>
        <dbReference type="ARBA" id="ARBA00022729"/>
    </source>
</evidence>
<evidence type="ECO:0008006" key="9">
    <source>
        <dbReference type="Google" id="ProtNLM"/>
    </source>
</evidence>
<feature type="signal peptide" evidence="3">
    <location>
        <begin position="1"/>
        <end position="25"/>
    </location>
</feature>
<dbReference type="GO" id="GO:0003993">
    <property type="term" value="F:acid phosphatase activity"/>
    <property type="evidence" value="ECO:0007669"/>
    <property type="project" value="InterPro"/>
</dbReference>
<dbReference type="Proteomes" id="UP000431304">
    <property type="component" value="Unassembled WGS sequence"/>
</dbReference>
<dbReference type="GO" id="GO:0046872">
    <property type="term" value="F:metal ion binding"/>
    <property type="evidence" value="ECO:0007669"/>
    <property type="project" value="InterPro"/>
</dbReference>
<dbReference type="SUPFAM" id="SSF50969">
    <property type="entry name" value="YVTN repeat-like/Quinoprotein amine dehydrogenase"/>
    <property type="match status" value="1"/>
</dbReference>
<dbReference type="RefSeq" id="WP_154314787.1">
    <property type="nucleotide sequence ID" value="NZ_WKRA01000016.1"/>
</dbReference>
<feature type="region of interest" description="Disordered" evidence="2">
    <location>
        <begin position="332"/>
        <end position="351"/>
    </location>
</feature>
<dbReference type="Gene3D" id="3.60.21.10">
    <property type="match status" value="1"/>
</dbReference>
<keyword evidence="1 3" id="KW-0732">Signal</keyword>
<dbReference type="EMBL" id="WKRA01000016">
    <property type="protein sequence ID" value="MSD16489.1"/>
    <property type="molecule type" value="Genomic_DNA"/>
</dbReference>
<dbReference type="SUPFAM" id="SSF49363">
    <property type="entry name" value="Purple acid phosphatase, N-terminal domain"/>
    <property type="match status" value="1"/>
</dbReference>
<evidence type="ECO:0000313" key="8">
    <source>
        <dbReference type="Proteomes" id="UP000431304"/>
    </source>
</evidence>
<feature type="compositionally biased region" description="Polar residues" evidence="2">
    <location>
        <begin position="339"/>
        <end position="348"/>
    </location>
</feature>
<dbReference type="NCBIfam" id="NF038117">
    <property type="entry name" value="choice_anch_I"/>
    <property type="match status" value="1"/>
</dbReference>
<gene>
    <name evidence="7" type="ORF">GKE72_10515</name>
</gene>
<dbReference type="InterPro" id="IPR029052">
    <property type="entry name" value="Metallo-depent_PP-like"/>
</dbReference>
<organism evidence="7 8">
    <name type="scientific">Eubacterium ramulus</name>
    <dbReference type="NCBI Taxonomy" id="39490"/>
    <lineage>
        <taxon>Bacteria</taxon>
        <taxon>Bacillati</taxon>
        <taxon>Bacillota</taxon>
        <taxon>Clostridia</taxon>
        <taxon>Eubacteriales</taxon>
        <taxon>Eubacteriaceae</taxon>
        <taxon>Eubacterium</taxon>
    </lineage>
</organism>
<sequence>MKKRLKQIAALSLIAALTCSQSIFASAEQITTLKASSAVTTEYLTLQPGETQSSVNLNWYAPEGTKTALVKFGDQIITASISALHLPTAMTSKYTDSGKLVCKATIENLAADTNYQYQISYDNGQTWSEAHTYTTPSADSFTFAFTSDPQIKENGETDKRGWNSSDDKNQTGWASMMNTLADNHVNLVVSAGDQVEDQSWGKSSEYTSFFAPEEMSSILYAPAVGNHDRHYMFEDHFNLPNELAIDGSEGALTQVKTTFRGQNNGTSQSHGNYIQATANEIRNNSASNGVTPNADGQYDFTERREMETKGNYYYLYDNVLFVTLNTGAYPGGNDDENADNASVPSASKDNSEAEAIVNNFRTVLTSATTEYQGQYQWLVVTHHKSTQTVAKHAADSDIENYVDAGFEKVMDDFDVDFVLGGHDHVYSRSYVLKDGKRNAERLSSYHDPDGTIYLTGNCASDMQYYTPFAKVDKANNTDFPVLANGETGSAAYLKGQTAEHPSEYLPYGNQEWNQDYSPSYAIFDVSDQQISVKVYNLDGDSSNPTSKLIDTFSVSKQTDAGTKTEGFENQNTVSSLALTQAARYDSGISNADGGVMEIVEYNTKTGWAYAINGQNGTLAAIPLKTLEYKDTVDLLDANAIDIKSIVKAADTSFQYGDMTSVTISEDGTCLAAALQAENYAANGRIALFDCNADGTLSLKKLYETGIQPDMITFTPDGSKLLTADEGEPREGYSTNSTDPQGTVTIVDLASDTVTKADFTAYDSEANRKQLTDAGIVLKKNTVPSVDLEPEYIAADNSTAYITLQEANAIAVLDLNKKEFTGIYSAGFEDYSKTAVDIDKKNSSYNAKTYDSLKGIRMPDGIATYTVNGTDYIVIANEGDSREWGSYTNEDERNFGKGKTSPSGKITAENSGLNGKVVFFDTKDYDGLDSDSDYLFGGRSFTIFKADTNGLTEVFDSGSNFESATAAYLPNFFNCSNDNTDLDNRSGKKGPEAESVTIGTVGKKTYAFVGLERIGGIMVYDITDPTQSTYVNYINSRNFNTAISGDDSPEGLCFVSADNSFDGNSYLLAACEVSGTVAAYQLTAKASGITPDPVSDGLAQAADGNWYYYKNGSVATDVTTLIPNDYGWWYVRNGQVDFSYTGIAPNEYGWWRIVNGAVDFSCNSVEANEYGWFYLSNGKVDFSYTGIAPNAYGWWRIVNGAVDFSCNSVEANEYGWFYLSGGKVDFSYTGIAPNAYGWWRIVNGAVDFSCNSVEANEYGWFYLSGGKVDFSYTGIAPNAYGWWRIVNGAVDFTFTGLADNDYGWWYLQNGKLDFAYNGTFIWMNRSYRINAGKVIF</sequence>
<feature type="region of interest" description="Disordered" evidence="2">
    <location>
        <begin position="717"/>
        <end position="740"/>
    </location>
</feature>
<dbReference type="InterPro" id="IPR011044">
    <property type="entry name" value="Quino_amine_DH_bsu"/>
</dbReference>
<evidence type="ECO:0000256" key="2">
    <source>
        <dbReference type="SAM" id="MobiDB-lite"/>
    </source>
</evidence>
<dbReference type="Pfam" id="PF00149">
    <property type="entry name" value="Metallophos"/>
    <property type="match status" value="1"/>
</dbReference>
<feature type="chain" id="PRO_5038475064" description="Calcineurin-like phosphoesterase" evidence="3">
    <location>
        <begin position="26"/>
        <end position="1335"/>
    </location>
</feature>
<evidence type="ECO:0000313" key="7">
    <source>
        <dbReference type="EMBL" id="MSD16489.1"/>
    </source>
</evidence>
<feature type="domain" description="Purple acid phosphatase N-terminal" evidence="5">
    <location>
        <begin position="44"/>
        <end position="135"/>
    </location>
</feature>
<reference evidence="7 8" key="1">
    <citation type="journal article" date="2019" name="Nat. Med.">
        <title>A library of human gut bacterial isolates paired with longitudinal multiomics data enables mechanistic microbiome research.</title>
        <authorList>
            <person name="Poyet M."/>
            <person name="Groussin M."/>
            <person name="Gibbons S.M."/>
            <person name="Avila-Pacheco J."/>
            <person name="Jiang X."/>
            <person name="Kearney S.M."/>
            <person name="Perrotta A.R."/>
            <person name="Berdy B."/>
            <person name="Zhao S."/>
            <person name="Lieberman T.D."/>
            <person name="Swanson P.K."/>
            <person name="Smith M."/>
            <person name="Roesemann S."/>
            <person name="Alexander J.E."/>
            <person name="Rich S.A."/>
            <person name="Livny J."/>
            <person name="Vlamakis H."/>
            <person name="Clish C."/>
            <person name="Bullock K."/>
            <person name="Deik A."/>
            <person name="Scott J."/>
            <person name="Pierce K.A."/>
            <person name="Xavier R.J."/>
            <person name="Alm E.J."/>
        </authorList>
    </citation>
    <scope>NUCLEOTIDE SEQUENCE [LARGE SCALE GENOMIC DNA]</scope>
    <source>
        <strain evidence="7 8">BIOML-A3</strain>
    </source>
</reference>
<feature type="domain" description="Choice-of-anchor I" evidence="6">
    <location>
        <begin position="632"/>
        <end position="1080"/>
    </location>
</feature>
<feature type="region of interest" description="Disordered" evidence="2">
    <location>
        <begin position="884"/>
        <end position="906"/>
    </location>
</feature>
<dbReference type="Pfam" id="PF16656">
    <property type="entry name" value="Pur_ac_phosph_N"/>
    <property type="match status" value="1"/>
</dbReference>
<dbReference type="Pfam" id="PF21540">
    <property type="entry name" value="Choline_bind_4"/>
    <property type="match status" value="8"/>
</dbReference>
<dbReference type="Pfam" id="PF22494">
    <property type="entry name" value="choice_anch_I"/>
    <property type="match status" value="1"/>
</dbReference>
<evidence type="ECO:0000259" key="6">
    <source>
        <dbReference type="Pfam" id="PF22494"/>
    </source>
</evidence>